<evidence type="ECO:0000256" key="5">
    <source>
        <dbReference type="ARBA" id="ARBA00022840"/>
    </source>
</evidence>
<comment type="catalytic activity">
    <reaction evidence="11">
        <text>ATP + H2O = ADP + phosphate + H(+)</text>
        <dbReference type="Rhea" id="RHEA:13065"/>
        <dbReference type="ChEBI" id="CHEBI:15377"/>
        <dbReference type="ChEBI" id="CHEBI:15378"/>
        <dbReference type="ChEBI" id="CHEBI:30616"/>
        <dbReference type="ChEBI" id="CHEBI:43474"/>
        <dbReference type="ChEBI" id="CHEBI:456216"/>
        <dbReference type="EC" id="5.6.2.4"/>
    </reaction>
</comment>
<dbReference type="InterPro" id="IPR014017">
    <property type="entry name" value="DNA_helicase_UvrD-like_C"/>
</dbReference>
<dbReference type="PANTHER" id="PTHR11070:SF2">
    <property type="entry name" value="ATP-DEPENDENT DNA HELICASE SRS2"/>
    <property type="match status" value="1"/>
</dbReference>
<dbReference type="Gene3D" id="3.40.50.300">
    <property type="entry name" value="P-loop containing nucleotide triphosphate hydrolases"/>
    <property type="match status" value="2"/>
</dbReference>
<keyword evidence="2 12" id="KW-0547">Nucleotide-binding</keyword>
<feature type="domain" description="UvrD-like helicase C-terminal" evidence="14">
    <location>
        <begin position="292"/>
        <end position="569"/>
    </location>
</feature>
<evidence type="ECO:0000313" key="16">
    <source>
        <dbReference type="Proteomes" id="UP000279799"/>
    </source>
</evidence>
<dbReference type="RefSeq" id="WP_126598148.1">
    <property type="nucleotide sequence ID" value="NZ_LR134510.1"/>
</dbReference>
<dbReference type="EMBL" id="LR134510">
    <property type="protein sequence ID" value="VEJ08782.1"/>
    <property type="molecule type" value="Genomic_DNA"/>
</dbReference>
<dbReference type="Pfam" id="PF21196">
    <property type="entry name" value="PcrA_UvrD_tudor"/>
    <property type="match status" value="1"/>
</dbReference>
<gene>
    <name evidence="15" type="primary">uvrD</name>
    <name evidence="15" type="ORF">NCTC12871_00197</name>
</gene>
<proteinExistence type="inferred from homology"/>
<evidence type="ECO:0000256" key="2">
    <source>
        <dbReference type="ARBA" id="ARBA00022741"/>
    </source>
</evidence>
<dbReference type="GO" id="GO:0006260">
    <property type="term" value="P:DNA replication"/>
    <property type="evidence" value="ECO:0007669"/>
    <property type="project" value="InterPro"/>
</dbReference>
<keyword evidence="4 12" id="KW-0347">Helicase</keyword>
<dbReference type="GO" id="GO:0005524">
    <property type="term" value="F:ATP binding"/>
    <property type="evidence" value="ECO:0007669"/>
    <property type="project" value="UniProtKB-UniRule"/>
</dbReference>
<dbReference type="PROSITE" id="PS51198">
    <property type="entry name" value="UVRD_HELICASE_ATP_BIND"/>
    <property type="match status" value="1"/>
</dbReference>
<dbReference type="GO" id="GO:0005829">
    <property type="term" value="C:cytosol"/>
    <property type="evidence" value="ECO:0007669"/>
    <property type="project" value="TreeGrafter"/>
</dbReference>
<dbReference type="Pfam" id="PF13361">
    <property type="entry name" value="UvrD_C"/>
    <property type="match status" value="1"/>
</dbReference>
<dbReference type="GO" id="GO:0009314">
    <property type="term" value="P:response to radiation"/>
    <property type="evidence" value="ECO:0007669"/>
    <property type="project" value="UniProtKB-ARBA"/>
</dbReference>
<evidence type="ECO:0000256" key="6">
    <source>
        <dbReference type="ARBA" id="ARBA00023125"/>
    </source>
</evidence>
<evidence type="ECO:0000259" key="13">
    <source>
        <dbReference type="PROSITE" id="PS51198"/>
    </source>
</evidence>
<evidence type="ECO:0000256" key="3">
    <source>
        <dbReference type="ARBA" id="ARBA00022801"/>
    </source>
</evidence>
<feature type="binding site" evidence="12">
    <location>
        <begin position="29"/>
        <end position="36"/>
    </location>
    <ligand>
        <name>ATP</name>
        <dbReference type="ChEBI" id="CHEBI:30616"/>
    </ligand>
</feature>
<accession>A0A448TS19</accession>
<evidence type="ECO:0000256" key="12">
    <source>
        <dbReference type="PROSITE-ProRule" id="PRU00560"/>
    </source>
</evidence>
<dbReference type="InterPro" id="IPR000212">
    <property type="entry name" value="DNA_helicase_UvrD/REP"/>
</dbReference>
<dbReference type="Proteomes" id="UP000279799">
    <property type="component" value="Chromosome"/>
</dbReference>
<keyword evidence="5 12" id="KW-0067">ATP-binding</keyword>
<dbReference type="EC" id="5.6.2.4" evidence="9"/>
<dbReference type="GO" id="GO:0043138">
    <property type="term" value="F:3'-5' DNA helicase activity"/>
    <property type="evidence" value="ECO:0007669"/>
    <property type="project" value="UniProtKB-EC"/>
</dbReference>
<evidence type="ECO:0000256" key="10">
    <source>
        <dbReference type="ARBA" id="ARBA00034923"/>
    </source>
</evidence>
<dbReference type="OrthoDB" id="9806690at2"/>
<dbReference type="PANTHER" id="PTHR11070">
    <property type="entry name" value="UVRD / RECB / PCRA DNA HELICASE FAMILY MEMBER"/>
    <property type="match status" value="1"/>
</dbReference>
<comment type="catalytic activity">
    <reaction evidence="8">
        <text>Couples ATP hydrolysis with the unwinding of duplex DNA by translocating in the 3'-5' direction.</text>
        <dbReference type="EC" id="5.6.2.4"/>
    </reaction>
</comment>
<keyword evidence="16" id="KW-1185">Reference proteome</keyword>
<evidence type="ECO:0000256" key="1">
    <source>
        <dbReference type="ARBA" id="ARBA00009922"/>
    </source>
</evidence>
<dbReference type="GO" id="GO:0003677">
    <property type="term" value="F:DNA binding"/>
    <property type="evidence" value="ECO:0007669"/>
    <property type="project" value="UniProtKB-KW"/>
</dbReference>
<keyword evidence="7" id="KW-0413">Isomerase</keyword>
<dbReference type="Gene3D" id="1.10.10.160">
    <property type="match status" value="1"/>
</dbReference>
<comment type="similarity">
    <text evidence="1">Belongs to the helicase family. UvrD subfamily.</text>
</comment>
<evidence type="ECO:0000256" key="11">
    <source>
        <dbReference type="ARBA" id="ARBA00048988"/>
    </source>
</evidence>
<evidence type="ECO:0000259" key="14">
    <source>
        <dbReference type="PROSITE" id="PS51217"/>
    </source>
</evidence>
<dbReference type="PROSITE" id="PS51217">
    <property type="entry name" value="UVRD_HELICASE_CTER"/>
    <property type="match status" value="1"/>
</dbReference>
<sequence length="729" mass="83621">MDISDLLDGLNEKQREAVAAPLGNYLVLAGAGSGKTRVLTHRVAWLIGVEDVPENHIMAVTFTNKAAAEMRSRIEQTLHKTGNERQLFGMWVGTFHSIAHRILRTYYNDANLPQDFQILDSEDQLRLVKRLMKLHEYDEKDYPHKQACWFINHQKEEGRRPKDLGVAKDPHERTWIEIYRLYQDACDRAGLVDFSELLLRAYELWKNNPLILQHFQRRFTQILVDEFQDTNFIQYEWIKLLAGNTGNVMIVGDDDQSIYGWRGAKVENIQFFLRDFPQAQTIRLEQNYRSTGNILKSANELISHNTDRLGKELWTADGAGEPVGIYAAFNELDEALFVATQIEKWREEKGKLSDCAILYRSNSQSRVLEDALLKMKIPYRIYGGLRFFERQEIKDALAYLRLIANVQDDAAFERVINTPTRGIGERTMDILRNLTRERQITLWQAMEIAIEEQYLTSRAATSLLRFAELIQNLRTETQSMTLAAQTDFVIKHSGLYGMYEKEKGDKGEVRIENLEELVTAAKEFEKPEDAEGLSDLTAFLTHASLEAGEGQAEAHQDGVQMMTLHAAKGLEFSRVFIVGMEEGLFPSGRSFEEAGRLEEERRLAYVGITRAKILLTLCHAESRRLYGKDEIHRRSRFIEELPQECLQEIRLRGKVTRAYNQNAVGSIKSTPMLNTSEWKMGQKVQHAKFGKGSIINVEGSGEHTRLQIAFQGEGIKWLIAKLAKLEKLN</sequence>
<name>A0A448TS19_9PAST</name>
<dbReference type="KEGG" id="adp:NCTC12871_00197"/>
<feature type="domain" description="UvrD-like helicase ATP-binding" evidence="13">
    <location>
        <begin position="8"/>
        <end position="291"/>
    </location>
</feature>
<evidence type="ECO:0000313" key="15">
    <source>
        <dbReference type="EMBL" id="VEJ08782.1"/>
    </source>
</evidence>
<dbReference type="InterPro" id="IPR005753">
    <property type="entry name" value="DNA_helicase_ATP-dep_UvrD"/>
</dbReference>
<reference evidence="15 16" key="1">
    <citation type="submission" date="2018-12" db="EMBL/GenBank/DDBJ databases">
        <authorList>
            <consortium name="Pathogen Informatics"/>
        </authorList>
    </citation>
    <scope>NUCLEOTIDE SEQUENCE [LARGE SCALE GENOMIC DNA]</scope>
    <source>
        <strain evidence="15 16">NCTC12871</strain>
    </source>
</reference>
<dbReference type="SUPFAM" id="SSF52540">
    <property type="entry name" value="P-loop containing nucleoside triphosphate hydrolases"/>
    <property type="match status" value="1"/>
</dbReference>
<dbReference type="NCBIfam" id="TIGR01075">
    <property type="entry name" value="uvrD"/>
    <property type="match status" value="1"/>
</dbReference>
<dbReference type="InterPro" id="IPR014016">
    <property type="entry name" value="UvrD-like_ATP-bd"/>
</dbReference>
<dbReference type="AlphaFoldDB" id="A0A448TS19"/>
<dbReference type="Pfam" id="PF00580">
    <property type="entry name" value="UvrD-helicase"/>
    <property type="match status" value="1"/>
</dbReference>
<organism evidence="15 16">
    <name type="scientific">Actinobacillus delphinicola</name>
    <dbReference type="NCBI Taxonomy" id="51161"/>
    <lineage>
        <taxon>Bacteria</taxon>
        <taxon>Pseudomonadati</taxon>
        <taxon>Pseudomonadota</taxon>
        <taxon>Gammaproteobacteria</taxon>
        <taxon>Pasteurellales</taxon>
        <taxon>Pasteurellaceae</taxon>
        <taxon>Actinobacillus</taxon>
    </lineage>
</organism>
<dbReference type="FunFam" id="1.10.10.160:FF:000001">
    <property type="entry name" value="ATP-dependent DNA helicase"/>
    <property type="match status" value="1"/>
</dbReference>
<dbReference type="FunFam" id="1.10.486.10:FF:000003">
    <property type="entry name" value="ATP-dependent DNA helicase"/>
    <property type="match status" value="1"/>
</dbReference>
<dbReference type="GO" id="GO:0016887">
    <property type="term" value="F:ATP hydrolysis activity"/>
    <property type="evidence" value="ECO:0007669"/>
    <property type="project" value="RHEA"/>
</dbReference>
<evidence type="ECO:0000256" key="8">
    <source>
        <dbReference type="ARBA" id="ARBA00034617"/>
    </source>
</evidence>
<keyword evidence="3 12" id="KW-0378">Hydrolase</keyword>
<dbReference type="Gene3D" id="1.10.486.10">
    <property type="entry name" value="PCRA, domain 4"/>
    <property type="match status" value="1"/>
</dbReference>
<dbReference type="NCBIfam" id="NF008743">
    <property type="entry name" value="PRK11773.1"/>
    <property type="match status" value="1"/>
</dbReference>
<evidence type="ECO:0000256" key="7">
    <source>
        <dbReference type="ARBA" id="ARBA00023235"/>
    </source>
</evidence>
<keyword evidence="6" id="KW-0238">DNA-binding</keyword>
<dbReference type="GO" id="GO:0000725">
    <property type="term" value="P:recombinational repair"/>
    <property type="evidence" value="ECO:0007669"/>
    <property type="project" value="TreeGrafter"/>
</dbReference>
<evidence type="ECO:0000256" key="9">
    <source>
        <dbReference type="ARBA" id="ARBA00034808"/>
    </source>
</evidence>
<dbReference type="CDD" id="cd18807">
    <property type="entry name" value="SF1_C_UvrD"/>
    <property type="match status" value="1"/>
</dbReference>
<dbReference type="GO" id="GO:0033202">
    <property type="term" value="C:DNA helicase complex"/>
    <property type="evidence" value="ECO:0007669"/>
    <property type="project" value="TreeGrafter"/>
</dbReference>
<protein>
    <recommendedName>
        <fullName evidence="9">DNA 3'-5' helicase</fullName>
        <ecNumber evidence="9">5.6.2.4</ecNumber>
    </recommendedName>
    <alternativeName>
        <fullName evidence="10">DNA 3'-5' helicase II</fullName>
    </alternativeName>
</protein>
<dbReference type="CDD" id="cd17932">
    <property type="entry name" value="DEXQc_UvrD"/>
    <property type="match status" value="1"/>
</dbReference>
<evidence type="ECO:0000256" key="4">
    <source>
        <dbReference type="ARBA" id="ARBA00022806"/>
    </source>
</evidence>
<dbReference type="InterPro" id="IPR013986">
    <property type="entry name" value="DExx_box_DNA_helicase_dom_sf"/>
</dbReference>
<dbReference type="InterPro" id="IPR027417">
    <property type="entry name" value="P-loop_NTPase"/>
</dbReference>